<keyword evidence="4" id="KW-1185">Reference proteome</keyword>
<reference evidence="3" key="1">
    <citation type="journal article" date="2014" name="Genome Announc.">
        <title>Draft Genome Sequences of Three Alkaliphilic Bacillus Strains, Bacillus wakoensis JCM 9140T, Bacillus akibai JCM 9157T, and Bacillus hemicellulosilyticus JCM 9152T.</title>
        <authorList>
            <person name="Yuki M."/>
            <person name="Oshima K."/>
            <person name="Suda W."/>
            <person name="Oshida Y."/>
            <person name="Kitamura K."/>
            <person name="Iida T."/>
            <person name="Hattori M."/>
            <person name="Ohkuma M."/>
        </authorList>
    </citation>
    <scope>NUCLEOTIDE SEQUENCE [LARGE SCALE GENOMIC DNA]</scope>
    <source>
        <strain evidence="3">JCM 9152</strain>
    </source>
</reference>
<accession>W4QH67</accession>
<sequence>MFRSFKPGYYPWLINDEEIEILNGLLEQIIELAPFIRQNKSNIPTAFEGPWFTRRLDQNQMWYNDYIEPALEHQTKQPIDLFINELDLKRVKRLKVADVTLEIGSFFASEPVQSEEDDRPFFPFVVIAMNKQTGMITFIELLQHDNLEENLQKLLIKLIHQLLSIPKQIEVESGQLHQALIPLIAQLPIRMNHVEALIHLEDAKEMVLSSMEHS</sequence>
<dbReference type="Proteomes" id="UP000018895">
    <property type="component" value="Unassembled WGS sequence"/>
</dbReference>
<name>W4QH67_9BACI</name>
<dbReference type="OrthoDB" id="9801392at2"/>
<protein>
    <submittedName>
        <fullName evidence="3">Uncharacterized protein</fullName>
    </submittedName>
</protein>
<comment type="caution">
    <text evidence="3">The sequence shown here is derived from an EMBL/GenBank/DDBJ whole genome shotgun (WGS) entry which is preliminary data.</text>
</comment>
<dbReference type="STRING" id="1236971.JCM9152_2878"/>
<dbReference type="EMBL" id="BAUU01000019">
    <property type="protein sequence ID" value="GAE31411.1"/>
    <property type="molecule type" value="Genomic_DNA"/>
</dbReference>
<organism evidence="3 4">
    <name type="scientific">Halalkalibacter hemicellulosilyticusJCM 9152</name>
    <dbReference type="NCBI Taxonomy" id="1236971"/>
    <lineage>
        <taxon>Bacteria</taxon>
        <taxon>Bacillati</taxon>
        <taxon>Bacillota</taxon>
        <taxon>Bacilli</taxon>
        <taxon>Bacillales</taxon>
        <taxon>Bacillaceae</taxon>
        <taxon>Halalkalibacter</taxon>
    </lineage>
</organism>
<proteinExistence type="predicted"/>
<dbReference type="InterPro" id="IPR055733">
    <property type="entry name" value="DUF7309"/>
</dbReference>
<feature type="domain" description="DUF6930" evidence="1">
    <location>
        <begin position="88"/>
        <end position="206"/>
    </location>
</feature>
<evidence type="ECO:0000259" key="1">
    <source>
        <dbReference type="Pfam" id="PF22007"/>
    </source>
</evidence>
<gene>
    <name evidence="3" type="ORF">JCM9152_2878</name>
</gene>
<dbReference type="InterPro" id="IPR054216">
    <property type="entry name" value="DUF6930"/>
</dbReference>
<feature type="domain" description="DUF7309" evidence="2">
    <location>
        <begin position="1"/>
        <end position="54"/>
    </location>
</feature>
<evidence type="ECO:0000259" key="2">
    <source>
        <dbReference type="Pfam" id="PF23988"/>
    </source>
</evidence>
<dbReference type="Pfam" id="PF22007">
    <property type="entry name" value="DUF6930"/>
    <property type="match status" value="1"/>
</dbReference>
<evidence type="ECO:0000313" key="4">
    <source>
        <dbReference type="Proteomes" id="UP000018895"/>
    </source>
</evidence>
<dbReference type="AlphaFoldDB" id="W4QH67"/>
<evidence type="ECO:0000313" key="3">
    <source>
        <dbReference type="EMBL" id="GAE31411.1"/>
    </source>
</evidence>
<dbReference type="Pfam" id="PF23988">
    <property type="entry name" value="DUF7309"/>
    <property type="match status" value="1"/>
</dbReference>